<evidence type="ECO:0000313" key="1">
    <source>
        <dbReference type="EMBL" id="GGI77361.1"/>
    </source>
</evidence>
<dbReference type="Proteomes" id="UP000613743">
    <property type="component" value="Unassembled WGS sequence"/>
</dbReference>
<name>A0A917JMU6_9GAMM</name>
<dbReference type="RefSeq" id="WP_188919094.1">
    <property type="nucleotide sequence ID" value="NZ_BMPZ01000002.1"/>
</dbReference>
<reference evidence="1" key="1">
    <citation type="journal article" date="2014" name="Int. J. Syst. Evol. Microbiol.">
        <title>Complete genome sequence of Corynebacterium casei LMG S-19264T (=DSM 44701T), isolated from a smear-ripened cheese.</title>
        <authorList>
            <consortium name="US DOE Joint Genome Institute (JGI-PGF)"/>
            <person name="Walter F."/>
            <person name="Albersmeier A."/>
            <person name="Kalinowski J."/>
            <person name="Ruckert C."/>
        </authorList>
    </citation>
    <scope>NUCLEOTIDE SEQUENCE</scope>
    <source>
        <strain evidence="1">JCM 30804</strain>
    </source>
</reference>
<evidence type="ECO:0000313" key="2">
    <source>
        <dbReference type="Proteomes" id="UP000613743"/>
    </source>
</evidence>
<dbReference type="SUPFAM" id="SSF52540">
    <property type="entry name" value="P-loop containing nucleoside triphosphate hydrolases"/>
    <property type="match status" value="1"/>
</dbReference>
<dbReference type="EMBL" id="BMPZ01000002">
    <property type="protein sequence ID" value="GGI77361.1"/>
    <property type="molecule type" value="Genomic_DNA"/>
</dbReference>
<comment type="caution">
    <text evidence="1">The sequence shown here is derived from an EMBL/GenBank/DDBJ whole genome shotgun (WGS) entry which is preliminary data.</text>
</comment>
<protein>
    <submittedName>
        <fullName evidence="1">Uncharacterized protein</fullName>
    </submittedName>
</protein>
<gene>
    <name evidence="1" type="ORF">GCM10009332_13430</name>
</gene>
<dbReference type="PANTHER" id="PTHR13308:SF40">
    <property type="entry name" value="NEDD4-BINDING PROTEIN 2-LIKE 1"/>
    <property type="match status" value="1"/>
</dbReference>
<reference evidence="1" key="2">
    <citation type="submission" date="2020-09" db="EMBL/GenBank/DDBJ databases">
        <authorList>
            <person name="Sun Q."/>
            <person name="Ohkuma M."/>
        </authorList>
    </citation>
    <scope>NUCLEOTIDE SEQUENCE</scope>
    <source>
        <strain evidence="1">JCM 30804</strain>
    </source>
</reference>
<organism evidence="1 2">
    <name type="scientific">Shewanella gelidii</name>
    <dbReference type="NCBI Taxonomy" id="1642821"/>
    <lineage>
        <taxon>Bacteria</taxon>
        <taxon>Pseudomonadati</taxon>
        <taxon>Pseudomonadota</taxon>
        <taxon>Gammaproteobacteria</taxon>
        <taxon>Alteromonadales</taxon>
        <taxon>Shewanellaceae</taxon>
        <taxon>Shewanella</taxon>
    </lineage>
</organism>
<accession>A0A917JMU6</accession>
<dbReference type="InterPro" id="IPR027417">
    <property type="entry name" value="P-loop_NTPase"/>
</dbReference>
<proteinExistence type="predicted"/>
<dbReference type="Gene3D" id="3.40.50.300">
    <property type="entry name" value="P-loop containing nucleotide triphosphate hydrolases"/>
    <property type="match status" value="1"/>
</dbReference>
<dbReference type="Pfam" id="PF13671">
    <property type="entry name" value="AAA_33"/>
    <property type="match status" value="1"/>
</dbReference>
<sequence length="152" mass="17308">MKTKNQTLIAIIMRGLPGSGKSYWVRHYLESLSIEAAIAAKQHGYFSTDSYFESNGKYRFVGAKLAEYHQLNLTAFIVALSQNQPIVICDNTNMAHWEFAAYKAAAKSHGYQVREMLIGDPKDELHQQLCAQRNQHRVPLTQIQKMAQSFED</sequence>
<dbReference type="AlphaFoldDB" id="A0A917JMU6"/>
<dbReference type="InterPro" id="IPR026302">
    <property type="entry name" value="NEDD4-bd_p2"/>
</dbReference>
<keyword evidence="2" id="KW-1185">Reference proteome</keyword>
<dbReference type="PANTHER" id="PTHR13308">
    <property type="entry name" value="NEDD4-BINDING PROTEIN 2-LIKE 1"/>
    <property type="match status" value="1"/>
</dbReference>